<name>A0ABR0JV74_9EURO</name>
<protein>
    <submittedName>
        <fullName evidence="1">Uncharacterized protein</fullName>
    </submittedName>
</protein>
<sequence>MPVDQHPIIQHFIVAYLAEQDTARGHAHRASIVMTTRPEGFIDPFHERLLCHRKFGCEVEQAYQLDSGVLGGSSSVFRFLAIVTLIIDFRRTKAKGLQNYEWEQPQHMLYELVGLPFYCNKIAFFIAAALADDVLHDYYVWDEISAILRPS</sequence>
<comment type="caution">
    <text evidence="1">The sequence shown here is derived from an EMBL/GenBank/DDBJ whole genome shotgun (WGS) entry which is preliminary data.</text>
</comment>
<evidence type="ECO:0000313" key="2">
    <source>
        <dbReference type="Proteomes" id="UP001345013"/>
    </source>
</evidence>
<gene>
    <name evidence="1" type="ORF">LTR24_010047</name>
</gene>
<organism evidence="1 2">
    <name type="scientific">Lithohypha guttulata</name>
    <dbReference type="NCBI Taxonomy" id="1690604"/>
    <lineage>
        <taxon>Eukaryota</taxon>
        <taxon>Fungi</taxon>
        <taxon>Dikarya</taxon>
        <taxon>Ascomycota</taxon>
        <taxon>Pezizomycotina</taxon>
        <taxon>Eurotiomycetes</taxon>
        <taxon>Chaetothyriomycetidae</taxon>
        <taxon>Chaetothyriales</taxon>
        <taxon>Trichomeriaceae</taxon>
        <taxon>Lithohypha</taxon>
    </lineage>
</organism>
<reference evidence="1 2" key="1">
    <citation type="submission" date="2023-08" db="EMBL/GenBank/DDBJ databases">
        <title>Black Yeasts Isolated from many extreme environments.</title>
        <authorList>
            <person name="Coleine C."/>
            <person name="Stajich J.E."/>
            <person name="Selbmann L."/>
        </authorList>
    </citation>
    <scope>NUCLEOTIDE SEQUENCE [LARGE SCALE GENOMIC DNA]</scope>
    <source>
        <strain evidence="1 2">CCFEE 5885</strain>
    </source>
</reference>
<dbReference type="EMBL" id="JAVRRG010000266">
    <property type="protein sequence ID" value="KAK5074643.1"/>
    <property type="molecule type" value="Genomic_DNA"/>
</dbReference>
<proteinExistence type="predicted"/>
<accession>A0ABR0JV74</accession>
<evidence type="ECO:0000313" key="1">
    <source>
        <dbReference type="EMBL" id="KAK5074643.1"/>
    </source>
</evidence>
<dbReference type="Proteomes" id="UP001345013">
    <property type="component" value="Unassembled WGS sequence"/>
</dbReference>
<keyword evidence="2" id="KW-1185">Reference proteome</keyword>